<accession>K9TKE2</accession>
<gene>
    <name evidence="3" type="ORF">Oscil6304_3447</name>
</gene>
<dbReference type="KEGG" id="oac:Oscil6304_3447"/>
<dbReference type="eggNOG" id="COG4453">
    <property type="taxonomic scope" value="Bacteria"/>
</dbReference>
<comment type="similarity">
    <text evidence="2">Belongs to the TacA antitoxin family.</text>
</comment>
<dbReference type="GO" id="GO:0006355">
    <property type="term" value="P:regulation of DNA-templated transcription"/>
    <property type="evidence" value="ECO:0007669"/>
    <property type="project" value="InterPro"/>
</dbReference>
<dbReference type="PANTHER" id="PTHR35401:SF2">
    <property type="entry name" value="ABC-TYPE TRANSPORT SYSTEM"/>
    <property type="match status" value="1"/>
</dbReference>
<keyword evidence="4" id="KW-1185">Reference proteome</keyword>
<dbReference type="Proteomes" id="UP000010367">
    <property type="component" value="Chromosome"/>
</dbReference>
<dbReference type="HOGENOM" id="CLU_152494_3_3_3"/>
<evidence type="ECO:0000313" key="4">
    <source>
        <dbReference type="Proteomes" id="UP000010367"/>
    </source>
</evidence>
<reference evidence="3 4" key="1">
    <citation type="submission" date="2012-06" db="EMBL/GenBank/DDBJ databases">
        <title>Finished chromosome of genome of Oscillatoria acuminata PCC 6304.</title>
        <authorList>
            <consortium name="US DOE Joint Genome Institute"/>
            <person name="Gugger M."/>
            <person name="Coursin T."/>
            <person name="Rippka R."/>
            <person name="Tandeau De Marsac N."/>
            <person name="Huntemann M."/>
            <person name="Wei C.-L."/>
            <person name="Han J."/>
            <person name="Detter J.C."/>
            <person name="Han C."/>
            <person name="Tapia R."/>
            <person name="Davenport K."/>
            <person name="Daligault H."/>
            <person name="Erkkila T."/>
            <person name="Gu W."/>
            <person name="Munk A.C.C."/>
            <person name="Teshima H."/>
            <person name="Xu Y."/>
            <person name="Chain P."/>
            <person name="Chen A."/>
            <person name="Krypides N."/>
            <person name="Mavromatis K."/>
            <person name="Markowitz V."/>
            <person name="Szeto E."/>
            <person name="Ivanova N."/>
            <person name="Mikhailova N."/>
            <person name="Ovchinnikova G."/>
            <person name="Pagani I."/>
            <person name="Pati A."/>
            <person name="Goodwin L."/>
            <person name="Peters L."/>
            <person name="Pitluck S."/>
            <person name="Woyke T."/>
            <person name="Kerfeld C."/>
        </authorList>
    </citation>
    <scope>NUCLEOTIDE SEQUENCE [LARGE SCALE GENOMIC DNA]</scope>
    <source>
        <strain evidence="3 4">PCC 6304</strain>
    </source>
</reference>
<dbReference type="STRING" id="56110.Oscil6304_3447"/>
<protein>
    <recommendedName>
        <fullName evidence="5">DUF1778 domain-containing protein</fullName>
    </recommendedName>
</protein>
<dbReference type="EMBL" id="CP003607">
    <property type="protein sequence ID" value="AFY83015.1"/>
    <property type="molecule type" value="Genomic_DNA"/>
</dbReference>
<dbReference type="SUPFAM" id="SSF47598">
    <property type="entry name" value="Ribbon-helix-helix"/>
    <property type="match status" value="1"/>
</dbReference>
<dbReference type="Gene3D" id="1.20.5.780">
    <property type="entry name" value="Single helix bin"/>
    <property type="match status" value="1"/>
</dbReference>
<name>K9TKE2_9CYAN</name>
<evidence type="ECO:0008006" key="5">
    <source>
        <dbReference type="Google" id="ProtNLM"/>
    </source>
</evidence>
<sequence>MSLSSPTPSTTIEIILPPDQKIILEKAAQIEGLSLSEYLLKIATERAEQSLLKSESITLSENDWERVTGALANPPEINAALKTAINRYQKHLVWLS</sequence>
<organism evidence="3 4">
    <name type="scientific">Oscillatoria acuminata PCC 6304</name>
    <dbReference type="NCBI Taxonomy" id="56110"/>
    <lineage>
        <taxon>Bacteria</taxon>
        <taxon>Bacillati</taxon>
        <taxon>Cyanobacteriota</taxon>
        <taxon>Cyanophyceae</taxon>
        <taxon>Oscillatoriophycideae</taxon>
        <taxon>Oscillatoriales</taxon>
        <taxon>Oscillatoriaceae</taxon>
        <taxon>Oscillatoria</taxon>
    </lineage>
</organism>
<evidence type="ECO:0000256" key="2">
    <source>
        <dbReference type="ARBA" id="ARBA00049988"/>
    </source>
</evidence>
<dbReference type="AlphaFoldDB" id="K9TKE2"/>
<dbReference type="OrthoDB" id="5297731at2"/>
<dbReference type="Pfam" id="PF08681">
    <property type="entry name" value="TacA1"/>
    <property type="match status" value="1"/>
</dbReference>
<dbReference type="InParanoid" id="K9TKE2"/>
<dbReference type="PANTHER" id="PTHR35401">
    <property type="entry name" value="COPG FAMILY HELIX-TURN-HELIX PROTEIN-RELATED-RELATED"/>
    <property type="match status" value="1"/>
</dbReference>
<keyword evidence="1" id="KW-1277">Toxin-antitoxin system</keyword>
<dbReference type="InterPro" id="IPR014795">
    <property type="entry name" value="TacA_1-like"/>
</dbReference>
<evidence type="ECO:0000256" key="1">
    <source>
        <dbReference type="ARBA" id="ARBA00022649"/>
    </source>
</evidence>
<dbReference type="RefSeq" id="WP_015149645.1">
    <property type="nucleotide sequence ID" value="NC_019693.1"/>
</dbReference>
<evidence type="ECO:0000313" key="3">
    <source>
        <dbReference type="EMBL" id="AFY83015.1"/>
    </source>
</evidence>
<dbReference type="InterPro" id="IPR010985">
    <property type="entry name" value="Ribbon_hlx_hlx"/>
</dbReference>
<proteinExistence type="inferred from homology"/>